<protein>
    <submittedName>
        <fullName evidence="1">Uncharacterized protein</fullName>
    </submittedName>
</protein>
<dbReference type="AlphaFoldDB" id="A0A2G8KG92"/>
<name>A0A2G8KG92_STIJA</name>
<organism evidence="1 2">
    <name type="scientific">Stichopus japonicus</name>
    <name type="common">Sea cucumber</name>
    <dbReference type="NCBI Taxonomy" id="307972"/>
    <lineage>
        <taxon>Eukaryota</taxon>
        <taxon>Metazoa</taxon>
        <taxon>Echinodermata</taxon>
        <taxon>Eleutherozoa</taxon>
        <taxon>Echinozoa</taxon>
        <taxon>Holothuroidea</taxon>
        <taxon>Aspidochirotacea</taxon>
        <taxon>Aspidochirotida</taxon>
        <taxon>Stichopodidae</taxon>
        <taxon>Apostichopus</taxon>
    </lineage>
</organism>
<evidence type="ECO:0000313" key="2">
    <source>
        <dbReference type="Proteomes" id="UP000230750"/>
    </source>
</evidence>
<dbReference type="Proteomes" id="UP000230750">
    <property type="component" value="Unassembled WGS sequence"/>
</dbReference>
<sequence length="165" mass="18757">MCYISIFLGLSGFDGLHCLPKFVTYTCSSDYSFNVCHAWQLPSATMMLMSQMFATSPENQATTLNKANEAWKKVKGTPEVSKYKEQADNKNRMEAEGATIRQEHKKVMARHILTEIKKMGVMLMVLLKKQPVQHYVPACRSSLTKNTLVFGQWMQLNPRNTKLCG</sequence>
<proteinExistence type="predicted"/>
<dbReference type="EMBL" id="MRZV01000607">
    <property type="protein sequence ID" value="PIK47021.1"/>
    <property type="molecule type" value="Genomic_DNA"/>
</dbReference>
<evidence type="ECO:0000313" key="1">
    <source>
        <dbReference type="EMBL" id="PIK47021.1"/>
    </source>
</evidence>
<feature type="non-terminal residue" evidence="1">
    <location>
        <position position="165"/>
    </location>
</feature>
<reference evidence="1 2" key="1">
    <citation type="journal article" date="2017" name="PLoS Biol.">
        <title>The sea cucumber genome provides insights into morphological evolution and visceral regeneration.</title>
        <authorList>
            <person name="Zhang X."/>
            <person name="Sun L."/>
            <person name="Yuan J."/>
            <person name="Sun Y."/>
            <person name="Gao Y."/>
            <person name="Zhang L."/>
            <person name="Li S."/>
            <person name="Dai H."/>
            <person name="Hamel J.F."/>
            <person name="Liu C."/>
            <person name="Yu Y."/>
            <person name="Liu S."/>
            <person name="Lin W."/>
            <person name="Guo K."/>
            <person name="Jin S."/>
            <person name="Xu P."/>
            <person name="Storey K.B."/>
            <person name="Huan P."/>
            <person name="Zhang T."/>
            <person name="Zhou Y."/>
            <person name="Zhang J."/>
            <person name="Lin C."/>
            <person name="Li X."/>
            <person name="Xing L."/>
            <person name="Huo D."/>
            <person name="Sun M."/>
            <person name="Wang L."/>
            <person name="Mercier A."/>
            <person name="Li F."/>
            <person name="Yang H."/>
            <person name="Xiang J."/>
        </authorList>
    </citation>
    <scope>NUCLEOTIDE SEQUENCE [LARGE SCALE GENOMIC DNA]</scope>
    <source>
        <strain evidence="1">Shaxun</strain>
        <tissue evidence="1">Muscle</tissue>
    </source>
</reference>
<gene>
    <name evidence="1" type="ORF">BSL78_16111</name>
</gene>
<keyword evidence="2" id="KW-1185">Reference proteome</keyword>
<comment type="caution">
    <text evidence="1">The sequence shown here is derived from an EMBL/GenBank/DDBJ whole genome shotgun (WGS) entry which is preliminary data.</text>
</comment>
<accession>A0A2G8KG92</accession>